<evidence type="ECO:0000256" key="4">
    <source>
        <dbReference type="SAM" id="MobiDB-lite"/>
    </source>
</evidence>
<evidence type="ECO:0000256" key="3">
    <source>
        <dbReference type="ARBA" id="ARBA00023136"/>
    </source>
</evidence>
<comment type="subcellular location">
    <subcellularLocation>
        <location evidence="1">Membrane</location>
    </subcellularLocation>
</comment>
<reference evidence="7 8" key="1">
    <citation type="submission" date="2020-08" db="EMBL/GenBank/DDBJ databases">
        <title>Sphingomonas sp. sand1-3 16S ribosomal RNA gene Genome sequencing and assembly.</title>
        <authorList>
            <person name="Kang M."/>
        </authorList>
    </citation>
    <scope>NUCLEOTIDE SEQUENCE [LARGE SCALE GENOMIC DNA]</scope>
    <source>
        <strain evidence="8">sand1-3</strain>
    </source>
</reference>
<feature type="domain" description="Bacterial surface antigen (D15)" evidence="6">
    <location>
        <begin position="343"/>
        <end position="660"/>
    </location>
</feature>
<keyword evidence="3" id="KW-0472">Membrane</keyword>
<name>A0A7G9L4C7_9SPHN</name>
<evidence type="ECO:0000256" key="1">
    <source>
        <dbReference type="ARBA" id="ARBA00004370"/>
    </source>
</evidence>
<dbReference type="InterPro" id="IPR039910">
    <property type="entry name" value="D15-like"/>
</dbReference>
<dbReference type="KEGG" id="ssau:H8M03_03840"/>
<feature type="signal peptide" evidence="5">
    <location>
        <begin position="1"/>
        <end position="29"/>
    </location>
</feature>
<evidence type="ECO:0000313" key="8">
    <source>
        <dbReference type="Proteomes" id="UP000515861"/>
    </source>
</evidence>
<dbReference type="Gene3D" id="3.10.20.310">
    <property type="entry name" value="membrane protein fhac"/>
    <property type="match status" value="2"/>
</dbReference>
<dbReference type="RefSeq" id="WP_187480431.1">
    <property type="nucleotide sequence ID" value="NZ_CP060697.1"/>
</dbReference>
<dbReference type="AlphaFoldDB" id="A0A7G9L4C7"/>
<accession>A0A7G9L4C7</accession>
<dbReference type="Proteomes" id="UP000515861">
    <property type="component" value="Chromosome"/>
</dbReference>
<dbReference type="PANTHER" id="PTHR12815">
    <property type="entry name" value="SORTING AND ASSEMBLY MACHINERY SAMM50 PROTEIN FAMILY MEMBER"/>
    <property type="match status" value="1"/>
</dbReference>
<feature type="region of interest" description="Disordered" evidence="4">
    <location>
        <begin position="25"/>
        <end position="51"/>
    </location>
</feature>
<dbReference type="InterPro" id="IPR000184">
    <property type="entry name" value="Bac_surfAg_D15"/>
</dbReference>
<protein>
    <submittedName>
        <fullName evidence="7">BamA/TamA family outer membrane protein</fullName>
    </submittedName>
</protein>
<proteinExistence type="predicted"/>
<gene>
    <name evidence="7" type="ORF">H8M03_03840</name>
</gene>
<keyword evidence="2" id="KW-0812">Transmembrane</keyword>
<feature type="chain" id="PRO_5028891641" evidence="5">
    <location>
        <begin position="30"/>
        <end position="660"/>
    </location>
</feature>
<keyword evidence="8" id="KW-1185">Reference proteome</keyword>
<dbReference type="PANTHER" id="PTHR12815:SF42">
    <property type="entry name" value="BACTERIAL SURFACE ANTIGEN (D15) DOMAIN-CONTAINING PROTEIN"/>
    <property type="match status" value="1"/>
</dbReference>
<evidence type="ECO:0000313" key="7">
    <source>
        <dbReference type="EMBL" id="QNM83476.1"/>
    </source>
</evidence>
<sequence length="660" mass="70037">MSFTSGVGKRARLLCAAAAAALAAAPAAAQQPDPPVPELDPSAPLDPMPDIGVDWPDLGAPEAPPLQEPGPVAAARPAADASGELSYRIAIDGLERIGNRDLLVSEFEKRSALYAERRATANAAQIQRRSETDSELMAEILRSQGYYDAAVEPVIQPEGATVAVTLEVDAGRQYRFGTVELPGLAEAGVETEALREAFAVQAGDPVVAADVIAAGQSLKLALGEQGFALAEVGEQQIVVDHRTQLASLVLPVDPGPVAQFGAIRVSGQPPFSVNHVATIARFERGDRFERDKVDDLRRALIATGLVASADVAIAPVGETGTVDLDVTLAPAPSHTIAGEVGYGTGEGVRAEASWQDRNFLNPEGALTLRGIIGTREQLAGVDFRRNNFGARDRVLQMQLAASHSEYDAYEAKTVRLYGSLERVSTIIWRKTWTWGIGGEILATDERGVFDDPTVKETRTFFIGALPLSLGYDGSDDLLNPTRGFRAALHLSPEISRKNGSFTYARAQLDGSAYFPVGERTVLAGRVRLGTIAGADAPSIAPSRRFYSGGGGSVRGYGYQKVGPRDFEGDPVGGKTLTEFAVEARVRLNAFGGNFGIVPFLDGGQLTNKITPDLNSWQFGAGIGLRYYSNFGPIRIDVGTPLNPRDGDSRVAVAVSLGQAF</sequence>
<dbReference type="GO" id="GO:0019867">
    <property type="term" value="C:outer membrane"/>
    <property type="evidence" value="ECO:0007669"/>
    <property type="project" value="InterPro"/>
</dbReference>
<organism evidence="7 8">
    <name type="scientific">Sphingomonas sabuli</name>
    <dbReference type="NCBI Taxonomy" id="2764186"/>
    <lineage>
        <taxon>Bacteria</taxon>
        <taxon>Pseudomonadati</taxon>
        <taxon>Pseudomonadota</taxon>
        <taxon>Alphaproteobacteria</taxon>
        <taxon>Sphingomonadales</taxon>
        <taxon>Sphingomonadaceae</taxon>
        <taxon>Sphingomonas</taxon>
    </lineage>
</organism>
<evidence type="ECO:0000256" key="5">
    <source>
        <dbReference type="SAM" id="SignalP"/>
    </source>
</evidence>
<evidence type="ECO:0000256" key="2">
    <source>
        <dbReference type="ARBA" id="ARBA00022452"/>
    </source>
</evidence>
<dbReference type="EMBL" id="CP060697">
    <property type="protein sequence ID" value="QNM83476.1"/>
    <property type="molecule type" value="Genomic_DNA"/>
</dbReference>
<dbReference type="Gene3D" id="2.40.160.50">
    <property type="entry name" value="membrane protein fhac: a member of the omp85/tpsb transporter family"/>
    <property type="match status" value="1"/>
</dbReference>
<keyword evidence="5" id="KW-0732">Signal</keyword>
<dbReference type="Pfam" id="PF01103">
    <property type="entry name" value="Omp85"/>
    <property type="match status" value="1"/>
</dbReference>
<keyword evidence="2" id="KW-1134">Transmembrane beta strand</keyword>
<evidence type="ECO:0000259" key="6">
    <source>
        <dbReference type="Pfam" id="PF01103"/>
    </source>
</evidence>